<dbReference type="PANTHER" id="PTHR36834">
    <property type="entry name" value="MEMBRANE PROTEIN-RELATED"/>
    <property type="match status" value="1"/>
</dbReference>
<evidence type="ECO:0000256" key="1">
    <source>
        <dbReference type="SAM" id="Phobius"/>
    </source>
</evidence>
<dbReference type="PANTHER" id="PTHR36834:SF1">
    <property type="entry name" value="INTEGRAL MEMBRANE PROTEIN"/>
    <property type="match status" value="1"/>
</dbReference>
<keyword evidence="1" id="KW-0812">Transmembrane</keyword>
<evidence type="ECO:0000313" key="3">
    <source>
        <dbReference type="EMBL" id="MBD0381911.1"/>
    </source>
</evidence>
<protein>
    <submittedName>
        <fullName evidence="3">VanZ family protein</fullName>
    </submittedName>
</protein>
<accession>A0A926QJN5</accession>
<dbReference type="InterPro" id="IPR053150">
    <property type="entry name" value="Teicoplanin_resist-assoc"/>
</dbReference>
<proteinExistence type="predicted"/>
<feature type="transmembrane region" description="Helical" evidence="1">
    <location>
        <begin position="80"/>
        <end position="102"/>
    </location>
</feature>
<feature type="transmembrane region" description="Helical" evidence="1">
    <location>
        <begin position="6"/>
        <end position="26"/>
    </location>
</feature>
<feature type="transmembrane region" description="Helical" evidence="1">
    <location>
        <begin position="147"/>
        <end position="164"/>
    </location>
</feature>
<evidence type="ECO:0000313" key="4">
    <source>
        <dbReference type="Proteomes" id="UP000650466"/>
    </source>
</evidence>
<organism evidence="3 4">
    <name type="scientific">Paenibacillus sedimenti</name>
    <dbReference type="NCBI Taxonomy" id="2770274"/>
    <lineage>
        <taxon>Bacteria</taxon>
        <taxon>Bacillati</taxon>
        <taxon>Bacillota</taxon>
        <taxon>Bacilli</taxon>
        <taxon>Bacillales</taxon>
        <taxon>Paenibacillaceae</taxon>
        <taxon>Paenibacillus</taxon>
    </lineage>
</organism>
<keyword evidence="1" id="KW-0472">Membrane</keyword>
<dbReference type="InterPro" id="IPR006976">
    <property type="entry name" value="VanZ-like"/>
</dbReference>
<feature type="domain" description="VanZ-like" evidence="2">
    <location>
        <begin position="45"/>
        <end position="165"/>
    </location>
</feature>
<dbReference type="AlphaFoldDB" id="A0A926QJN5"/>
<feature type="transmembrane region" description="Helical" evidence="1">
    <location>
        <begin position="38"/>
        <end position="60"/>
    </location>
</feature>
<evidence type="ECO:0000259" key="2">
    <source>
        <dbReference type="Pfam" id="PF04892"/>
    </source>
</evidence>
<gene>
    <name evidence="3" type="ORF">ICC18_17440</name>
</gene>
<dbReference type="EMBL" id="JACVVD010000005">
    <property type="protein sequence ID" value="MBD0381911.1"/>
    <property type="molecule type" value="Genomic_DNA"/>
</dbReference>
<keyword evidence="1" id="KW-1133">Transmembrane helix</keyword>
<dbReference type="Pfam" id="PF04892">
    <property type="entry name" value="VanZ"/>
    <property type="match status" value="1"/>
</dbReference>
<dbReference type="Proteomes" id="UP000650466">
    <property type="component" value="Unassembled WGS sequence"/>
</dbReference>
<name>A0A926QJN5_9BACL</name>
<reference evidence="3" key="1">
    <citation type="submission" date="2020-09" db="EMBL/GenBank/DDBJ databases">
        <title>Draft Genome Sequence of Paenibacillus sp. WST5.</title>
        <authorList>
            <person name="Bao Z."/>
        </authorList>
    </citation>
    <scope>NUCLEOTIDE SEQUENCE</scope>
    <source>
        <strain evidence="3">WST5</strain>
    </source>
</reference>
<sequence>MSIQFTIPSWYILVPLFLVLIIFFGIKTFRSRVYSVEQFILLLTFIIYSLAVLHLVFFPIDVNIGLYANQTPWYKSINLIPVLTIDIKTFLLNILMMVPLGISLPLLRSKSSNAASVAKLTLCASLSLEVMQMVIRVTLGSGRSSDINDIIANTLGGVFGFLIYNKMTQLKAVRWLTDRFRLG</sequence>
<keyword evidence="4" id="KW-1185">Reference proteome</keyword>
<comment type="caution">
    <text evidence="3">The sequence shown here is derived from an EMBL/GenBank/DDBJ whole genome shotgun (WGS) entry which is preliminary data.</text>
</comment>